<dbReference type="InterPro" id="IPR044846">
    <property type="entry name" value="GH10"/>
</dbReference>
<keyword evidence="6 10" id="KW-0378">Hydrolase</keyword>
<keyword evidence="8 10" id="KW-0326">Glycosidase</keyword>
<evidence type="ECO:0000256" key="9">
    <source>
        <dbReference type="ARBA" id="ARBA00023326"/>
    </source>
</evidence>
<dbReference type="Proteomes" id="UP000199800">
    <property type="component" value="Unassembled WGS sequence"/>
</dbReference>
<dbReference type="Pfam" id="PF02018">
    <property type="entry name" value="CBM_4_9"/>
    <property type="match status" value="2"/>
</dbReference>
<keyword evidence="14" id="KW-1185">Reference proteome</keyword>
<dbReference type="SMART" id="SM00633">
    <property type="entry name" value="Glyco_10"/>
    <property type="match status" value="1"/>
</dbReference>
<keyword evidence="9 10" id="KW-0624">Polysaccharide degradation</keyword>
<dbReference type="GO" id="GO:0045493">
    <property type="term" value="P:xylan catabolic process"/>
    <property type="evidence" value="ECO:0007669"/>
    <property type="project" value="UniProtKB-KW"/>
</dbReference>
<dbReference type="InterPro" id="IPR017853">
    <property type="entry name" value="GH"/>
</dbReference>
<keyword evidence="4" id="KW-0732">Signal</keyword>
<evidence type="ECO:0000256" key="11">
    <source>
        <dbReference type="SAM" id="MobiDB-lite"/>
    </source>
</evidence>
<name>A0A1I0EJW5_9FIRM</name>
<dbReference type="PANTHER" id="PTHR31490">
    <property type="entry name" value="GLYCOSYL HYDROLASE"/>
    <property type="match status" value="1"/>
</dbReference>
<dbReference type="PROSITE" id="PS51760">
    <property type="entry name" value="GH10_2"/>
    <property type="match status" value="1"/>
</dbReference>
<evidence type="ECO:0000256" key="2">
    <source>
        <dbReference type="ARBA" id="ARBA00007495"/>
    </source>
</evidence>
<evidence type="ECO:0000259" key="12">
    <source>
        <dbReference type="PROSITE" id="PS51760"/>
    </source>
</evidence>
<dbReference type="PANTHER" id="PTHR31490:SF88">
    <property type="entry name" value="BETA-XYLANASE"/>
    <property type="match status" value="1"/>
</dbReference>
<dbReference type="Pfam" id="PF02368">
    <property type="entry name" value="Big_2"/>
    <property type="match status" value="1"/>
</dbReference>
<dbReference type="InterPro" id="IPR008979">
    <property type="entry name" value="Galactose-bd-like_sf"/>
</dbReference>
<evidence type="ECO:0000313" key="14">
    <source>
        <dbReference type="Proteomes" id="UP000199800"/>
    </source>
</evidence>
<dbReference type="Pfam" id="PF00331">
    <property type="entry name" value="Glyco_hydro_10"/>
    <property type="match status" value="1"/>
</dbReference>
<evidence type="ECO:0000256" key="5">
    <source>
        <dbReference type="ARBA" id="ARBA00022737"/>
    </source>
</evidence>
<keyword evidence="3 13" id="KW-0858">Xylan degradation</keyword>
<dbReference type="EMBL" id="FOHN01000022">
    <property type="protein sequence ID" value="SET45462.1"/>
    <property type="molecule type" value="Genomic_DNA"/>
</dbReference>
<proteinExistence type="inferred from homology"/>
<evidence type="ECO:0000256" key="7">
    <source>
        <dbReference type="ARBA" id="ARBA00023277"/>
    </source>
</evidence>
<dbReference type="SUPFAM" id="SSF51445">
    <property type="entry name" value="(Trans)glycosidases"/>
    <property type="match status" value="1"/>
</dbReference>
<organism evidence="13 14">
    <name type="scientific">[Clostridium] polysaccharolyticum</name>
    <dbReference type="NCBI Taxonomy" id="29364"/>
    <lineage>
        <taxon>Bacteria</taxon>
        <taxon>Bacillati</taxon>
        <taxon>Bacillota</taxon>
        <taxon>Clostridia</taxon>
        <taxon>Lachnospirales</taxon>
        <taxon>Lachnospiraceae</taxon>
    </lineage>
</organism>
<feature type="region of interest" description="Disordered" evidence="11">
    <location>
        <begin position="1016"/>
        <end position="1040"/>
    </location>
</feature>
<gene>
    <name evidence="13" type="ORF">SAMN04487772_12221</name>
</gene>
<comment type="catalytic activity">
    <reaction evidence="1 10">
        <text>Endohydrolysis of (1-&gt;4)-beta-D-xylosidic linkages in xylans.</text>
        <dbReference type="EC" id="3.2.1.8"/>
    </reaction>
</comment>
<dbReference type="Gene3D" id="3.20.20.80">
    <property type="entry name" value="Glycosidases"/>
    <property type="match status" value="1"/>
</dbReference>
<dbReference type="Gene3D" id="2.60.40.1080">
    <property type="match status" value="1"/>
</dbReference>
<dbReference type="InterPro" id="IPR001000">
    <property type="entry name" value="GH10_dom"/>
</dbReference>
<dbReference type="OrthoDB" id="9809277at2"/>
<dbReference type="SUPFAM" id="SSF49373">
    <property type="entry name" value="Invasin/intimin cell-adhesion fragments"/>
    <property type="match status" value="1"/>
</dbReference>
<dbReference type="SUPFAM" id="SSF49785">
    <property type="entry name" value="Galactose-binding domain-like"/>
    <property type="match status" value="4"/>
</dbReference>
<evidence type="ECO:0000256" key="3">
    <source>
        <dbReference type="ARBA" id="ARBA00022651"/>
    </source>
</evidence>
<keyword evidence="7 10" id="KW-0119">Carbohydrate metabolism</keyword>
<evidence type="ECO:0000256" key="8">
    <source>
        <dbReference type="ARBA" id="ARBA00023295"/>
    </source>
</evidence>
<evidence type="ECO:0000256" key="10">
    <source>
        <dbReference type="RuleBase" id="RU361174"/>
    </source>
</evidence>
<sequence length="1301" mass="143383">MGRKGGNMGKQMISRKKKAKQLFAAAMAAAMAGGMIPNGTVPANVQVKAETVGITEDFNKYENVSQRIGSQFGSPAFALSENGAGGSKALQVGDRKENYFGYSYDVTKFRGNTVKVSAAMAAYEALEAQENQLSATIKITKSGADDDYQYVAGGTATGSQFITIDGTYEIPKDCDKAEIYFEAPKDVNYLIDDVSITVEGEYVDPTVKPAYVDVTQYEILKDLYKTYFKMGVASEAISNWNNQLSEIGNPAKEALIKQEFNSLTFGNELKPDYNMGFKSEEATDTNLPFVINKAAKEMLDWAKDNGIKVRGHVLVWHSQCPDAIFCKDYNPVYKDANKKVLDPSCYESKEVMLKRLESYIHNTIKYMYENGYGDVIYAWDVVNEAVEPGTNQYDLRNSYWYQTMGTDFMYYSFRYAREAVDKYAKEYASVYHVDPEDENGVAGIKPKLFYNDYNEFQANKRDAIIRILTEDINGHNIKKEGYIDGVGMQSHVTDTTNINDFITAMRMYSEAVGEVHITELDVGQTSAGVNADYYQALFFNNFFKALVKAREEGVNLTSVTIWGLTDDNSWKKESSPLIFRSDLSKKLAFDGIVNAVTGKEMPEPEYVAPDFSDINMNFEGEDVEGFTARGDGKLAVQHEIVYKGNGALADTGRTSTWNGASFDVSRFVGQRIAVSAWVKSDAEQVKLSADIDGKWPNIASATSNGKWVRIKGEYKVPSDLTALKLYFEASDLSDIYIDQVKVKLVGLEEGFEEDTHIAKARGVGHMPFVAVTDTVKRSGSKSLKVMRDAQEATMSFDVSKYVGQTVNVKAYVKTEDSEIRLGLDGDTPVEIARVKAVKGGWTEITGRIAISNKATSANMYIETDGSADFYVDDICVGIADYVDDVEGEGLNFTTRWGGAGTISKVEDGKGNHAVLLTNREETYYGTCFDVSAYLGMEVEISLDVKTDDATISLSGDINNEWPNYAKVASEPGKYKTVRTIVNLPKGDLTALKLYVETDGNSDLYVDNLKIRRVGIDEEQEAKPSTPASPEPSIEPSRKPVHEVNVNISKVKDVIVKAVELKKHLSQGEDVILHVIDRNGKELCTWTFASDNYSASVKMKDIKLGVTTGSAKSAGYSGGMLVAMEHKNKLPMEAKVKVKAEKRFKAGTKLYLYRKDKKSKKLYCLPSCNYKVDANGYVVLNVAAGADYVLLPAVAKDSEKVSVLAQVVAAKDVILKKGSTKSVVPVLPDTLVPMNSFKNFKAAEHKAVYGATITYKTSKKSVATVSKDGKVTAKGKGKATITATVKTSNGWSRNYKTTITVK</sequence>
<dbReference type="InterPro" id="IPR003305">
    <property type="entry name" value="CenC_carb-bd"/>
</dbReference>
<dbReference type="InterPro" id="IPR003343">
    <property type="entry name" value="Big_2"/>
</dbReference>
<dbReference type="RefSeq" id="WP_092478540.1">
    <property type="nucleotide sequence ID" value="NZ_FOHN01000022.1"/>
</dbReference>
<dbReference type="InterPro" id="IPR008964">
    <property type="entry name" value="Invasin/intimin_cell_adhesion"/>
</dbReference>
<dbReference type="Gene3D" id="2.60.120.260">
    <property type="entry name" value="Galactose-binding domain-like"/>
    <property type="match status" value="4"/>
</dbReference>
<evidence type="ECO:0000256" key="1">
    <source>
        <dbReference type="ARBA" id="ARBA00000681"/>
    </source>
</evidence>
<dbReference type="PRINTS" id="PR00134">
    <property type="entry name" value="GLHYDRLASE10"/>
</dbReference>
<keyword evidence="5" id="KW-0677">Repeat</keyword>
<protein>
    <recommendedName>
        <fullName evidence="10">Beta-xylanase</fullName>
        <ecNumber evidence="10">3.2.1.8</ecNumber>
    </recommendedName>
</protein>
<accession>A0A1I0EJW5</accession>
<evidence type="ECO:0000313" key="13">
    <source>
        <dbReference type="EMBL" id="SET45462.1"/>
    </source>
</evidence>
<feature type="domain" description="GH10" evidence="12">
    <location>
        <begin position="241"/>
        <end position="595"/>
    </location>
</feature>
<dbReference type="GO" id="GO:0031176">
    <property type="term" value="F:endo-1,4-beta-xylanase activity"/>
    <property type="evidence" value="ECO:0007669"/>
    <property type="project" value="UniProtKB-EC"/>
</dbReference>
<evidence type="ECO:0000256" key="6">
    <source>
        <dbReference type="ARBA" id="ARBA00022801"/>
    </source>
</evidence>
<evidence type="ECO:0000256" key="4">
    <source>
        <dbReference type="ARBA" id="ARBA00022729"/>
    </source>
</evidence>
<comment type="similarity">
    <text evidence="2 10">Belongs to the glycosyl hydrolase 10 (cellulase F) family.</text>
</comment>
<reference evidence="13 14" key="1">
    <citation type="submission" date="2016-10" db="EMBL/GenBank/DDBJ databases">
        <authorList>
            <person name="de Groot N.N."/>
        </authorList>
    </citation>
    <scope>NUCLEOTIDE SEQUENCE [LARGE SCALE GENOMIC DNA]</scope>
    <source>
        <strain evidence="13 14">DSM 1801</strain>
    </source>
</reference>
<dbReference type="STRING" id="29364.SAMN04487772_12221"/>
<dbReference type="EC" id="3.2.1.8" evidence="10"/>